<organism evidence="2 3">
    <name type="scientific">Brumimicrobium aurantiacum</name>
    <dbReference type="NCBI Taxonomy" id="1737063"/>
    <lineage>
        <taxon>Bacteria</taxon>
        <taxon>Pseudomonadati</taxon>
        <taxon>Bacteroidota</taxon>
        <taxon>Flavobacteriia</taxon>
        <taxon>Flavobacteriales</taxon>
        <taxon>Crocinitomicaceae</taxon>
        <taxon>Brumimicrobium</taxon>
    </lineage>
</organism>
<dbReference type="EMBL" id="QURB01000002">
    <property type="protein sequence ID" value="RFC54853.1"/>
    <property type="molecule type" value="Genomic_DNA"/>
</dbReference>
<proteinExistence type="predicted"/>
<reference evidence="2 3" key="1">
    <citation type="submission" date="2018-08" db="EMBL/GenBank/DDBJ databases">
        <title>The draft genome squence of Brumimicrobium sp. N62.</title>
        <authorList>
            <person name="Du Z.-J."/>
            <person name="Luo H.-R."/>
        </authorList>
    </citation>
    <scope>NUCLEOTIDE SEQUENCE [LARGE SCALE GENOMIC DNA]</scope>
    <source>
        <strain evidence="2 3">N62</strain>
    </source>
</reference>
<accession>A0A3E1EZE3</accession>
<evidence type="ECO:0000256" key="1">
    <source>
        <dbReference type="SAM" id="Phobius"/>
    </source>
</evidence>
<gene>
    <name evidence="2" type="ORF">DXU93_03265</name>
</gene>
<feature type="transmembrane region" description="Helical" evidence="1">
    <location>
        <begin position="12"/>
        <end position="30"/>
    </location>
</feature>
<comment type="caution">
    <text evidence="2">The sequence shown here is derived from an EMBL/GenBank/DDBJ whole genome shotgun (WGS) entry which is preliminary data.</text>
</comment>
<keyword evidence="1" id="KW-1133">Transmembrane helix</keyword>
<keyword evidence="3" id="KW-1185">Reference proteome</keyword>
<dbReference type="Proteomes" id="UP000257127">
    <property type="component" value="Unassembled WGS sequence"/>
</dbReference>
<protein>
    <submittedName>
        <fullName evidence="2">Uncharacterized protein</fullName>
    </submittedName>
</protein>
<dbReference type="AlphaFoldDB" id="A0A3E1EZE3"/>
<sequence length="103" mass="11782">MDLKKLYQKQSDPIKLLIIVIVIIVFLYFLKQAKTFFNTPLVNMNNIPSVGQTPSGNIIQWNPDPLAAEIAQKLEGYNFNTYPEVAQKVLDLQTDDLEFLLIL</sequence>
<keyword evidence="1" id="KW-0812">Transmembrane</keyword>
<name>A0A3E1EZE3_9FLAO</name>
<keyword evidence="1" id="KW-0472">Membrane</keyword>
<evidence type="ECO:0000313" key="2">
    <source>
        <dbReference type="EMBL" id="RFC54853.1"/>
    </source>
</evidence>
<evidence type="ECO:0000313" key="3">
    <source>
        <dbReference type="Proteomes" id="UP000257127"/>
    </source>
</evidence>